<feature type="compositionally biased region" description="Basic and acidic residues" evidence="1">
    <location>
        <begin position="663"/>
        <end position="687"/>
    </location>
</feature>
<dbReference type="PANTHER" id="PTHR21696">
    <property type="entry name" value="PROTEIN UNC-79 HOMOLOG"/>
    <property type="match status" value="1"/>
</dbReference>
<keyword evidence="3" id="KW-1185">Reference proteome</keyword>
<dbReference type="EMBL" id="CAKMNS010000451">
    <property type="protein sequence ID" value="CAH1277723.1"/>
    <property type="molecule type" value="Genomic_DNA"/>
</dbReference>
<feature type="region of interest" description="Disordered" evidence="1">
    <location>
        <begin position="658"/>
        <end position="796"/>
    </location>
</feature>
<dbReference type="Pfam" id="PF14776">
    <property type="entry name" value="UNC-79"/>
    <property type="match status" value="1"/>
</dbReference>
<feature type="region of interest" description="Disordered" evidence="1">
    <location>
        <begin position="1635"/>
        <end position="1724"/>
    </location>
</feature>
<feature type="compositionally biased region" description="Low complexity" evidence="1">
    <location>
        <begin position="1662"/>
        <end position="1721"/>
    </location>
</feature>
<dbReference type="PANTHER" id="PTHR21696:SF2">
    <property type="entry name" value="PROTEIN UNC-79 HOMOLOG"/>
    <property type="match status" value="1"/>
</dbReference>
<feature type="region of interest" description="Disordered" evidence="1">
    <location>
        <begin position="920"/>
        <end position="958"/>
    </location>
</feature>
<dbReference type="OrthoDB" id="6270916at2759"/>
<evidence type="ECO:0000256" key="1">
    <source>
        <dbReference type="SAM" id="MobiDB-lite"/>
    </source>
</evidence>
<feature type="compositionally biased region" description="Acidic residues" evidence="1">
    <location>
        <begin position="938"/>
        <end position="954"/>
    </location>
</feature>
<proteinExistence type="predicted"/>
<name>A0A8S4MQH4_BRALA</name>
<feature type="compositionally biased region" description="Basic and acidic residues" evidence="1">
    <location>
        <begin position="763"/>
        <end position="796"/>
    </location>
</feature>
<feature type="region of interest" description="Disordered" evidence="1">
    <location>
        <begin position="401"/>
        <end position="427"/>
    </location>
</feature>
<dbReference type="InterPro" id="IPR024855">
    <property type="entry name" value="UNC79"/>
</dbReference>
<evidence type="ECO:0000313" key="2">
    <source>
        <dbReference type="EMBL" id="CAH1277723.1"/>
    </source>
</evidence>
<dbReference type="SUPFAM" id="SSF48371">
    <property type="entry name" value="ARM repeat"/>
    <property type="match status" value="1"/>
</dbReference>
<comment type="caution">
    <text evidence="2">The sequence shown here is derived from an EMBL/GenBank/DDBJ whole genome shotgun (WGS) entry which is preliminary data.</text>
</comment>
<gene>
    <name evidence="2" type="primary">UNC79</name>
    <name evidence="2" type="ORF">BLAG_LOCUS26430</name>
</gene>
<evidence type="ECO:0000313" key="3">
    <source>
        <dbReference type="Proteomes" id="UP000838412"/>
    </source>
</evidence>
<protein>
    <submittedName>
        <fullName evidence="2">UNC79 protein</fullName>
    </submittedName>
</protein>
<reference evidence="2" key="1">
    <citation type="submission" date="2022-01" db="EMBL/GenBank/DDBJ databases">
        <authorList>
            <person name="Braso-Vives M."/>
        </authorList>
    </citation>
    <scope>NUCLEOTIDE SEQUENCE</scope>
</reference>
<dbReference type="InterPro" id="IPR016024">
    <property type="entry name" value="ARM-type_fold"/>
</dbReference>
<organism evidence="2 3">
    <name type="scientific">Branchiostoma lanceolatum</name>
    <name type="common">Common lancelet</name>
    <name type="synonym">Amphioxus lanceolatum</name>
    <dbReference type="NCBI Taxonomy" id="7740"/>
    <lineage>
        <taxon>Eukaryota</taxon>
        <taxon>Metazoa</taxon>
        <taxon>Chordata</taxon>
        <taxon>Cephalochordata</taxon>
        <taxon>Leptocardii</taxon>
        <taxon>Amphioxiformes</taxon>
        <taxon>Branchiostomatidae</taxon>
        <taxon>Branchiostoma</taxon>
    </lineage>
</organism>
<dbReference type="Proteomes" id="UP000838412">
    <property type="component" value="Unassembled WGS sequence"/>
</dbReference>
<sequence length="2352" mass="264762">MSTRCDQFSAKVRLLNDYKTRVLTGSAPSSLTDVSNTLKYFSQTLLSLLRDAPVKESFQETGGWDNTSFPNLDYQGLFGELTSLLDIVPRLQQGQQGLGHSLLHTLTCLLPFLDTEVLDTLPYAMASAFTTFPASLHDGIMTLLCTKLLPLTLGPMHPVACPSYTELSLSAIIMFVCLYSHKKVHYTQLIECMRSLKTDLWKDLLTVIAYAPLPVRAVSARLLFHYWPNLKPTNSEEIYTFSYTGWTPIQCQHKDCPNKDHSPALQVVFSCSFSATAAEQGPPVYVCGLCSRTMPREARRTAFPVLSPQEFITMKCMNKNCMSHPPVATNTCFSPECTVYHGNQPVRYCSPCFTGQGCVERGHVVQRSIPNLWACDREEQCCLVDSIISLLKEAQPITDKRSYEMGDPYTPRPCQQEQEGAEADQERTGDPMLLSCHGCWLLVGLCPPSQEAQVELLGSLISFVFSWYDATAYLPEGTVGLVIEKLKSEYMNKWVEAVVNSFQDMVISCLLPHPPAYARVGGVWETLPSNTTQMKEGLNRLLCLTPYNVVTFQVWDSVMPYWFEAILTEVEDDDLKELNVMLCKLFDIYMGTLPFSIEKMFAFVGRMFVNATLDVIEQGLIWLQLLSKFDIVIPVRLLIGKFLDGACCLINSPRTSKINNNAGKEDVPQPKDESSKTSSKQPDKEPQKTASPQPKEEVGKGTTSWTKQKSKKGDGFQFKEFGKAASPHPRKESGKGAAPQKGSKKSTSMPPKKGSKKSTSMPPKKESHPQCDRQEGSPEPQDQGHAEAEPAVKQELTEHQRSIRCLNVMLDLLLKQMGIQEVHFLHKPDHPSSCDILHLFITMMVTMEPCHHGNQEGECVTCEYMALWFLLAEDVLTAVNPKQEIKLEHCDDPEKCLTTTVRMSSSTTWRMGSVDRDTDALTQPFEYAEGGPIRPTSIEEETEKQDEEKGDDVTEQLPPNRDLEEADIWVVTLPDQVVHVKRFPPDVQLMYALLHELGKHDEPCIVQYILSCLHRLCLNNDCLARVVTLSLPFFQHLQKDLLMPRLWELLQSRDGQMARACVKLLQFCITLPEGADIFWKLVQSWFQSTEWTLRFRAVEKVAVLASFLDIKQCSGNLLLKVVLSHAFIHLVSHLEDVCPAVYERTKTSLEDMDQKVVKFLCSCLETQFDLVVNDRPLILHYLYLLHQLIPKVGVLYWEFFVNRFDILSIESQTDMSSQDFFFPMSLSCAQHNMFNMSDAFTLRMKKAHFARMRHHNIRSLQLSFSVNQSPQPSCMTKRRNRTPSGFVGTFSRHEMEHGATLRLDLGYLAEQMLFDFQSFSKSAEDGEDYSDLDKETVFSIISVMMRFMTNLKYDSNKDDMASGKALNTFIRYLHLLVGYHQQEKRFVLTPAQMRSSPIFRSLLIHMPECLDRNVKLGKQVVLLMSRVLQYYPAVTTQGPGNPPRPTYSLWTLDTLDRKNWLMAVFIIIYKYPLQDETLSGLVKHLVQITLNTLQAQHHRCQPGDLKASAAHSCSEQHNLETDLAYMAITEEEDIDDIVSPDDILLDTDTKSSLFHAASVTSDLYKVTLEDLQAADEDHETGATGVDINHPLLRRTQAVQIEDDLKCTLDDEKDKLTSKSPMTRRKLLWRAKRQRSFEGSLTESHPAESSLAPHASRVKKKATWSSTRSTKSTKSTRSNATSKTSSSSISTKASIGSRGSKQSVGSKVSHKSSSQSTGSRFSTVTQPSIHEEDIMVTRCSDCGVELESYDNETIGLGIVVLSTFLHNHATLAVPYLKEILQTAVTIAANPPVPWLANSTVSVPGSCTSVALQFVRCALHQLAPNGIFLQLFQAQVDKPLQFWKTVAQALTNCSQVDMLKALQFLLEGVNSEKTMSQQSLLVILTNLALYMDSMPQDPSAQWAPVIAQFQLFFSELPKLFPPGQDSAATLQVMLLLLKTPTPAAIRGLLEPFSKFLVFCMRSCQVQLQQVVDICVQSNLIFPRDREKVHLSRALVMELVQAVKHRSTLSDNNLLLLVQFVCFDSGTRIYMPCPLAQQQAHPICHGQTGAVECLHQHMFDCVEFLTSMHTISKLRAVLKLQNLSEDTLGSQVKTGIAQLLAIEFTLNNQRAMTRFLPWLAYPGINPQQGLREMFECVAHLRLLSWIILGSLNHMAMCPSSDVPCHPLPLDTSLQIADLALVVLDSYPEHTKASVYQMSSLAQVFILCQLWTIYCEQVAVFNTSHGDMYRTTCLAVMEFWMKVAPIFIQIASYSKSHGEMVNLHLLSLLEGLQEVNSSLLVQLYPMLVTILYIHEGSLSAGLRHRIQEIQNCPPPDPITPEARELNKALLKCLQRLQYKMGQLEVQSSAATQFFTV</sequence>
<accession>A0A8S4MQH4</accession>